<evidence type="ECO:0000313" key="2">
    <source>
        <dbReference type="Proteomes" id="UP000280417"/>
    </source>
</evidence>
<sequence length="172" mass="20613">MEKKNPKAGDKLWEVRIEEEEDSYRFYLVSSQKPLVIVETPLGKFRRMFSLFNESYPPLQLPVFYVSPRQKATVEQTQKMHGFNLQQLTPRHIILWIDNPQKKFLYEITFFSKKIKSFFKKEYILAFNKKEAVEYSSRFRPTYQVKVKKAKKMDCYPIVSITEDRIVLNRAV</sequence>
<name>A0A662DMX6_UNCAE</name>
<accession>A0A662DMX6</accession>
<evidence type="ECO:0000313" key="1">
    <source>
        <dbReference type="EMBL" id="RLE15469.1"/>
    </source>
</evidence>
<protein>
    <submittedName>
        <fullName evidence="1">Uncharacterized protein</fullName>
    </submittedName>
</protein>
<comment type="caution">
    <text evidence="1">The sequence shown here is derived from an EMBL/GenBank/DDBJ whole genome shotgun (WGS) entry which is preliminary data.</text>
</comment>
<gene>
    <name evidence="1" type="ORF">DRJ04_00285</name>
</gene>
<proteinExistence type="predicted"/>
<reference evidence="1 2" key="1">
    <citation type="submission" date="2018-06" db="EMBL/GenBank/DDBJ databases">
        <title>Extensive metabolic versatility and redundancy in microbially diverse, dynamic hydrothermal sediments.</title>
        <authorList>
            <person name="Dombrowski N."/>
            <person name="Teske A."/>
            <person name="Baker B.J."/>
        </authorList>
    </citation>
    <scope>NUCLEOTIDE SEQUENCE [LARGE SCALE GENOMIC DNA]</scope>
    <source>
        <strain evidence="1">B3_G15</strain>
    </source>
</reference>
<dbReference type="EMBL" id="QMQA01000003">
    <property type="protein sequence ID" value="RLE15469.1"/>
    <property type="molecule type" value="Genomic_DNA"/>
</dbReference>
<dbReference type="Proteomes" id="UP000280417">
    <property type="component" value="Unassembled WGS sequence"/>
</dbReference>
<organism evidence="1 2">
    <name type="scientific">Aerophobetes bacterium</name>
    <dbReference type="NCBI Taxonomy" id="2030807"/>
    <lineage>
        <taxon>Bacteria</taxon>
        <taxon>Candidatus Aerophobota</taxon>
    </lineage>
</organism>
<dbReference type="AlphaFoldDB" id="A0A662DMX6"/>